<keyword evidence="3 6" id="KW-0863">Zinc-finger</keyword>
<keyword evidence="8" id="KW-0238">DNA-binding</keyword>
<comment type="similarity">
    <text evidence="8">Belongs to the TFS-II family.</text>
</comment>
<dbReference type="SMART" id="SM00440">
    <property type="entry name" value="ZnF_C2C2"/>
    <property type="match status" value="1"/>
</dbReference>
<keyword evidence="4 8" id="KW-0862">Zinc</keyword>
<dbReference type="InterPro" id="IPR035100">
    <property type="entry name" value="TF_IIS-typ"/>
</dbReference>
<feature type="domain" description="TFIIS central" evidence="12">
    <location>
        <begin position="206"/>
        <end position="329"/>
    </location>
</feature>
<dbReference type="Gene3D" id="1.10.472.30">
    <property type="entry name" value="Transcription elongation factor S-II, central domain"/>
    <property type="match status" value="1"/>
</dbReference>
<comment type="function">
    <text evidence="8">Necessary for efficient RNA polymerase II transcription elongation past template-encoded arresting sites.</text>
</comment>
<evidence type="ECO:0000256" key="2">
    <source>
        <dbReference type="ARBA" id="ARBA00022723"/>
    </source>
</evidence>
<dbReference type="AlphaFoldDB" id="A0A8T0IE38"/>
<dbReference type="SMART" id="SM00510">
    <property type="entry name" value="TFS2M"/>
    <property type="match status" value="1"/>
</dbReference>
<evidence type="ECO:0000256" key="3">
    <source>
        <dbReference type="ARBA" id="ARBA00022771"/>
    </source>
</evidence>
<keyword evidence="2 8" id="KW-0479">Metal-binding</keyword>
<name>A0A8T0IE38_CERPU</name>
<dbReference type="PANTHER" id="PTHR11477:SF0">
    <property type="entry name" value="IP08861P-RELATED"/>
    <property type="match status" value="1"/>
</dbReference>
<dbReference type="GO" id="GO:0006368">
    <property type="term" value="P:transcription elongation by RNA polymerase II"/>
    <property type="evidence" value="ECO:0007669"/>
    <property type="project" value="InterPro"/>
</dbReference>
<keyword evidence="14" id="KW-1185">Reference proteome</keyword>
<evidence type="ECO:0000256" key="6">
    <source>
        <dbReference type="PROSITE-ProRule" id="PRU00472"/>
    </source>
</evidence>
<evidence type="ECO:0000256" key="8">
    <source>
        <dbReference type="RuleBase" id="RU368078"/>
    </source>
</evidence>
<feature type="domain" description="TFIIS N-terminal" evidence="11">
    <location>
        <begin position="16"/>
        <end position="91"/>
    </location>
</feature>
<dbReference type="Pfam" id="PF01096">
    <property type="entry name" value="Zn_ribbon_TFIIS"/>
    <property type="match status" value="1"/>
</dbReference>
<dbReference type="InterPro" id="IPR001222">
    <property type="entry name" value="Znf_TFIIS"/>
</dbReference>
<evidence type="ECO:0000259" key="10">
    <source>
        <dbReference type="PROSITE" id="PS51133"/>
    </source>
</evidence>
<comment type="caution">
    <text evidence="13">The sequence shown here is derived from an EMBL/GenBank/DDBJ whole genome shotgun (WGS) entry which is preliminary data.</text>
</comment>
<sequence length="373" mass="40738">MAESELLELFEKANKAARKAFVDAAGVVDDAEESRCTEALKAISAVDISTSLLLSTQVGKRLRKLTKHASLKISASAQEILQDWKKIVSSEAGSNTKTSKTTLDSISNSVPPSLGPQSDSSIAMPSAVHVKSTKISKVKVEVVEVSKSEVKTTETLSSSVTTLRSEVDVKNEEFNSAPVAPVDSSSSIVELAPQIGTIPKAGGDSARDRVRELMVEALCKVWKEAGEDDLDKLKSIDVVQVAVAVENALFAKLGLSKGKEKAKYRSIMFNIKDEKNPDFRRRVLLGRIKPEAICTMSSDEMASDQRKKETESIKAKAMFECERGMQATASTDQFKCAKCGQRKTTYFQMQTRSADEPMTTFVSCLNCSARWKF</sequence>
<dbReference type="SUPFAM" id="SSF46942">
    <property type="entry name" value="Elongation factor TFIIS domain 2"/>
    <property type="match status" value="1"/>
</dbReference>
<dbReference type="PROSITE" id="PS51133">
    <property type="entry name" value="ZF_TFIIS_2"/>
    <property type="match status" value="1"/>
</dbReference>
<dbReference type="Pfam" id="PF07500">
    <property type="entry name" value="TFIIS_M"/>
    <property type="match status" value="1"/>
</dbReference>
<dbReference type="NCBIfam" id="TIGR01385">
    <property type="entry name" value="TFSII"/>
    <property type="match status" value="1"/>
</dbReference>
<dbReference type="Proteomes" id="UP000822688">
    <property type="component" value="Chromosome 4"/>
</dbReference>
<comment type="subcellular location">
    <subcellularLocation>
        <location evidence="1 7 8">Nucleus</location>
    </subcellularLocation>
</comment>
<dbReference type="InterPro" id="IPR035441">
    <property type="entry name" value="TFIIS/LEDGF_dom_sf"/>
</dbReference>
<accession>A0A8T0IE38</accession>
<keyword evidence="8" id="KW-0805">Transcription regulation</keyword>
<dbReference type="Gene3D" id="2.20.25.10">
    <property type="match status" value="1"/>
</dbReference>
<dbReference type="PROSITE" id="PS51319">
    <property type="entry name" value="TFIIS_N"/>
    <property type="match status" value="1"/>
</dbReference>
<dbReference type="InterPro" id="IPR036575">
    <property type="entry name" value="TFIIS_cen_dom_sf"/>
</dbReference>
<evidence type="ECO:0000256" key="5">
    <source>
        <dbReference type="ARBA" id="ARBA00023242"/>
    </source>
</evidence>
<keyword evidence="5 7" id="KW-0539">Nucleus</keyword>
<dbReference type="SUPFAM" id="SSF47676">
    <property type="entry name" value="Conserved domain common to transcription factors TFIIS, elongin A, CRSP70"/>
    <property type="match status" value="1"/>
</dbReference>
<evidence type="ECO:0000256" key="1">
    <source>
        <dbReference type="ARBA" id="ARBA00004123"/>
    </source>
</evidence>
<dbReference type="PROSITE" id="PS51321">
    <property type="entry name" value="TFIIS_CENTRAL"/>
    <property type="match status" value="1"/>
</dbReference>
<organism evidence="13 14">
    <name type="scientific">Ceratodon purpureus</name>
    <name type="common">Fire moss</name>
    <name type="synonym">Dicranum purpureum</name>
    <dbReference type="NCBI Taxonomy" id="3225"/>
    <lineage>
        <taxon>Eukaryota</taxon>
        <taxon>Viridiplantae</taxon>
        <taxon>Streptophyta</taxon>
        <taxon>Embryophyta</taxon>
        <taxon>Bryophyta</taxon>
        <taxon>Bryophytina</taxon>
        <taxon>Bryopsida</taxon>
        <taxon>Dicranidae</taxon>
        <taxon>Pseudoditrichales</taxon>
        <taxon>Ditrichaceae</taxon>
        <taxon>Ceratodon</taxon>
    </lineage>
</organism>
<dbReference type="EMBL" id="CM026424">
    <property type="protein sequence ID" value="KAG0580753.1"/>
    <property type="molecule type" value="Genomic_DNA"/>
</dbReference>
<dbReference type="PROSITE" id="PS00466">
    <property type="entry name" value="ZF_TFIIS_1"/>
    <property type="match status" value="1"/>
</dbReference>
<evidence type="ECO:0000256" key="4">
    <source>
        <dbReference type="ARBA" id="ARBA00022833"/>
    </source>
</evidence>
<dbReference type="Pfam" id="PF08711">
    <property type="entry name" value="Med26"/>
    <property type="match status" value="1"/>
</dbReference>
<gene>
    <name evidence="13" type="ORF">KC19_4G196700</name>
</gene>
<dbReference type="GO" id="GO:0008270">
    <property type="term" value="F:zinc ion binding"/>
    <property type="evidence" value="ECO:0007669"/>
    <property type="project" value="UniProtKB-UniRule"/>
</dbReference>
<dbReference type="InterPro" id="IPR017923">
    <property type="entry name" value="TFIIS_N"/>
</dbReference>
<dbReference type="GO" id="GO:0003677">
    <property type="term" value="F:DNA binding"/>
    <property type="evidence" value="ECO:0007669"/>
    <property type="project" value="UniProtKB-KW"/>
</dbReference>
<dbReference type="CDD" id="cd13749">
    <property type="entry name" value="Zn-ribbon_TFIIS"/>
    <property type="match status" value="1"/>
</dbReference>
<reference evidence="13" key="1">
    <citation type="submission" date="2020-06" db="EMBL/GenBank/DDBJ databases">
        <title>WGS assembly of Ceratodon purpureus strain R40.</title>
        <authorList>
            <person name="Carey S.B."/>
            <person name="Jenkins J."/>
            <person name="Shu S."/>
            <person name="Lovell J.T."/>
            <person name="Sreedasyam A."/>
            <person name="Maumus F."/>
            <person name="Tiley G.P."/>
            <person name="Fernandez-Pozo N."/>
            <person name="Barry K."/>
            <person name="Chen C."/>
            <person name="Wang M."/>
            <person name="Lipzen A."/>
            <person name="Daum C."/>
            <person name="Saski C.A."/>
            <person name="Payton A.C."/>
            <person name="Mcbreen J.C."/>
            <person name="Conrad R.E."/>
            <person name="Kollar L.M."/>
            <person name="Olsson S."/>
            <person name="Huttunen S."/>
            <person name="Landis J.B."/>
            <person name="Wickett N.J."/>
            <person name="Johnson M.G."/>
            <person name="Rensing S.A."/>
            <person name="Grimwood J."/>
            <person name="Schmutz J."/>
            <person name="Mcdaniel S.F."/>
        </authorList>
    </citation>
    <scope>NUCLEOTIDE SEQUENCE</scope>
    <source>
        <strain evidence="13">R40</strain>
    </source>
</reference>
<evidence type="ECO:0000259" key="11">
    <source>
        <dbReference type="PROSITE" id="PS51319"/>
    </source>
</evidence>
<dbReference type="InterPro" id="IPR003618">
    <property type="entry name" value="TFIIS_cen_dom"/>
</dbReference>
<evidence type="ECO:0000256" key="7">
    <source>
        <dbReference type="PROSITE-ProRule" id="PRU00649"/>
    </source>
</evidence>
<dbReference type="PIRSF" id="PIRSF006704">
    <property type="entry name" value="TF_IIS"/>
    <property type="match status" value="1"/>
</dbReference>
<dbReference type="PANTHER" id="PTHR11477">
    <property type="entry name" value="TRANSCRIPTION FACTOR S-II ZINC FINGER DOMAIN-CONTAINING PROTEIN"/>
    <property type="match status" value="1"/>
</dbReference>
<evidence type="ECO:0000256" key="9">
    <source>
        <dbReference type="SAM" id="MobiDB-lite"/>
    </source>
</evidence>
<evidence type="ECO:0000313" key="14">
    <source>
        <dbReference type="Proteomes" id="UP000822688"/>
    </source>
</evidence>
<dbReference type="Gene3D" id="1.20.930.10">
    <property type="entry name" value="Conserved domain common to transcription factors TFIIS, elongin A, CRSP70"/>
    <property type="match status" value="1"/>
</dbReference>
<dbReference type="SUPFAM" id="SSF57783">
    <property type="entry name" value="Zinc beta-ribbon"/>
    <property type="match status" value="1"/>
</dbReference>
<proteinExistence type="inferred from homology"/>
<dbReference type="SMART" id="SM00509">
    <property type="entry name" value="TFS2N"/>
    <property type="match status" value="1"/>
</dbReference>
<evidence type="ECO:0000313" key="13">
    <source>
        <dbReference type="EMBL" id="KAG0580753.1"/>
    </source>
</evidence>
<dbReference type="InterPro" id="IPR003617">
    <property type="entry name" value="TFIIS/CRSP70_N_sub"/>
</dbReference>
<feature type="domain" description="TFIIS-type" evidence="10">
    <location>
        <begin position="332"/>
        <end position="372"/>
    </location>
</feature>
<protein>
    <recommendedName>
        <fullName evidence="8">Transcription elongation factor</fullName>
    </recommendedName>
</protein>
<dbReference type="GO" id="GO:0005634">
    <property type="term" value="C:nucleus"/>
    <property type="evidence" value="ECO:0007669"/>
    <property type="project" value="UniProtKB-SubCell"/>
</dbReference>
<dbReference type="InterPro" id="IPR006289">
    <property type="entry name" value="TFSII"/>
</dbReference>
<evidence type="ECO:0000259" key="12">
    <source>
        <dbReference type="PROSITE" id="PS51321"/>
    </source>
</evidence>
<feature type="region of interest" description="Disordered" evidence="9">
    <location>
        <begin position="91"/>
        <end position="121"/>
    </location>
</feature>
<keyword evidence="8" id="KW-0804">Transcription</keyword>